<keyword evidence="3 8" id="KW-0812">Transmembrane</keyword>
<dbReference type="PANTHER" id="PTHR11003">
    <property type="entry name" value="POTASSIUM CHANNEL, SUBFAMILY K"/>
    <property type="match status" value="1"/>
</dbReference>
<keyword evidence="6 8" id="KW-0472">Membrane</keyword>
<reference evidence="10 11" key="1">
    <citation type="submission" date="2024-07" db="EMBL/GenBank/DDBJ databases">
        <title>Chromosome-level genome assembly of the water stick insect Ranatra chinensis (Heteroptera: Nepidae).</title>
        <authorList>
            <person name="Liu X."/>
        </authorList>
    </citation>
    <scope>NUCLEOTIDE SEQUENCE [LARGE SCALE GENOMIC DNA]</scope>
    <source>
        <strain evidence="10">Cailab_2021Rc</strain>
        <tissue evidence="10">Muscle</tissue>
    </source>
</reference>
<evidence type="ECO:0000259" key="9">
    <source>
        <dbReference type="Pfam" id="PF07885"/>
    </source>
</evidence>
<evidence type="ECO:0000256" key="8">
    <source>
        <dbReference type="SAM" id="Phobius"/>
    </source>
</evidence>
<dbReference type="EMBL" id="JBFDAA010000013">
    <property type="protein sequence ID" value="KAL1122525.1"/>
    <property type="molecule type" value="Genomic_DNA"/>
</dbReference>
<feature type="transmembrane region" description="Helical" evidence="8">
    <location>
        <begin position="63"/>
        <end position="86"/>
    </location>
</feature>
<evidence type="ECO:0000256" key="6">
    <source>
        <dbReference type="ARBA" id="ARBA00023136"/>
    </source>
</evidence>
<sequence>AGYGNIVPVTVGGRCFCVVFALIGIPLAVTVIADVGCLLAASVPVVCSRGWPGPIESRPSLKSLVTALAALLLLLGFLSVGALLFVHLEEDWDFFESFYFCFITMTTIGFGDLVPRKAQYMLLCTLYILAGLSITSTIIELVRLEYAKSWKRVQALAEALRRLGEADLKKALAAAIAGAAASSDPQKGGADWEKAFSNIVRPKQEPKIIQVVIYETTV</sequence>
<feature type="domain" description="Potassium channel" evidence="9">
    <location>
        <begin position="75"/>
        <end position="141"/>
    </location>
</feature>
<keyword evidence="4 8" id="KW-1133">Transmembrane helix</keyword>
<protein>
    <recommendedName>
        <fullName evidence="9">Potassium channel domain-containing protein</fullName>
    </recommendedName>
</protein>
<keyword evidence="11" id="KW-1185">Reference proteome</keyword>
<evidence type="ECO:0000313" key="11">
    <source>
        <dbReference type="Proteomes" id="UP001558652"/>
    </source>
</evidence>
<evidence type="ECO:0000256" key="3">
    <source>
        <dbReference type="ARBA" id="ARBA00022692"/>
    </source>
</evidence>
<evidence type="ECO:0000313" key="10">
    <source>
        <dbReference type="EMBL" id="KAL1122525.1"/>
    </source>
</evidence>
<evidence type="ECO:0000256" key="5">
    <source>
        <dbReference type="ARBA" id="ARBA00023065"/>
    </source>
</evidence>
<proteinExistence type="predicted"/>
<keyword evidence="7" id="KW-0407">Ion channel</keyword>
<dbReference type="SUPFAM" id="SSF81324">
    <property type="entry name" value="Voltage-gated potassium channels"/>
    <property type="match status" value="2"/>
</dbReference>
<dbReference type="PANTHER" id="PTHR11003:SF142">
    <property type="entry name" value="POTASSIUM CHANNEL DOMAIN-CONTAINING PROTEIN"/>
    <property type="match status" value="1"/>
</dbReference>
<feature type="transmembrane region" description="Helical" evidence="8">
    <location>
        <begin position="120"/>
        <end position="142"/>
    </location>
</feature>
<feature type="non-terminal residue" evidence="10">
    <location>
        <position position="1"/>
    </location>
</feature>
<accession>A0ABD0Y546</accession>
<dbReference type="Pfam" id="PF07885">
    <property type="entry name" value="Ion_trans_2"/>
    <property type="match status" value="2"/>
</dbReference>
<organism evidence="10 11">
    <name type="scientific">Ranatra chinensis</name>
    <dbReference type="NCBI Taxonomy" id="642074"/>
    <lineage>
        <taxon>Eukaryota</taxon>
        <taxon>Metazoa</taxon>
        <taxon>Ecdysozoa</taxon>
        <taxon>Arthropoda</taxon>
        <taxon>Hexapoda</taxon>
        <taxon>Insecta</taxon>
        <taxon>Pterygota</taxon>
        <taxon>Neoptera</taxon>
        <taxon>Paraneoptera</taxon>
        <taxon>Hemiptera</taxon>
        <taxon>Heteroptera</taxon>
        <taxon>Panheteroptera</taxon>
        <taxon>Nepomorpha</taxon>
        <taxon>Nepidae</taxon>
        <taxon>Ranatrinae</taxon>
        <taxon>Ranatra</taxon>
    </lineage>
</organism>
<evidence type="ECO:0000256" key="2">
    <source>
        <dbReference type="ARBA" id="ARBA00022448"/>
    </source>
</evidence>
<feature type="transmembrane region" description="Helical" evidence="8">
    <location>
        <begin position="15"/>
        <end position="43"/>
    </location>
</feature>
<dbReference type="AlphaFoldDB" id="A0ABD0Y546"/>
<gene>
    <name evidence="10" type="ORF">AAG570_002856</name>
</gene>
<dbReference type="Proteomes" id="UP001558652">
    <property type="component" value="Unassembled WGS sequence"/>
</dbReference>
<dbReference type="GO" id="GO:0034220">
    <property type="term" value="P:monoatomic ion transmembrane transport"/>
    <property type="evidence" value="ECO:0007669"/>
    <property type="project" value="UniProtKB-KW"/>
</dbReference>
<name>A0ABD0Y546_9HEMI</name>
<comment type="caution">
    <text evidence="10">The sequence shown here is derived from an EMBL/GenBank/DDBJ whole genome shotgun (WGS) entry which is preliminary data.</text>
</comment>
<evidence type="ECO:0000256" key="4">
    <source>
        <dbReference type="ARBA" id="ARBA00022989"/>
    </source>
</evidence>
<dbReference type="Gene3D" id="1.10.287.70">
    <property type="match status" value="1"/>
</dbReference>
<feature type="transmembrane region" description="Helical" evidence="8">
    <location>
        <begin position="98"/>
        <end position="114"/>
    </location>
</feature>
<keyword evidence="2" id="KW-0813">Transport</keyword>
<comment type="subcellular location">
    <subcellularLocation>
        <location evidence="1">Membrane</location>
        <topology evidence="1">Multi-pass membrane protein</topology>
    </subcellularLocation>
</comment>
<evidence type="ECO:0000256" key="7">
    <source>
        <dbReference type="ARBA" id="ARBA00023303"/>
    </source>
</evidence>
<keyword evidence="5" id="KW-0406">Ion transport</keyword>
<dbReference type="InterPro" id="IPR003280">
    <property type="entry name" value="2pore_dom_K_chnl"/>
</dbReference>
<feature type="domain" description="Potassium channel" evidence="9">
    <location>
        <begin position="2"/>
        <end position="37"/>
    </location>
</feature>
<evidence type="ECO:0000256" key="1">
    <source>
        <dbReference type="ARBA" id="ARBA00004141"/>
    </source>
</evidence>
<dbReference type="GO" id="GO:0016020">
    <property type="term" value="C:membrane"/>
    <property type="evidence" value="ECO:0007669"/>
    <property type="project" value="UniProtKB-SubCell"/>
</dbReference>
<dbReference type="InterPro" id="IPR013099">
    <property type="entry name" value="K_chnl_dom"/>
</dbReference>